<evidence type="ECO:0000313" key="1">
    <source>
        <dbReference type="EMBL" id="MCX2838474.1"/>
    </source>
</evidence>
<sequence length="279" mass="30177">MKINKIGILFIAAFVLLFSGCEPEVDEQELHNTASVEGVELVASQSTTGGNKITLEMVTPGVTGYWNYNLGKALTHETTVIYPIPGTSTFTYVGTLGKEFFTKTIDIQIDTLDHRLDQDWYDLVSEETAAGKTWVFDGGPEPDGGLWWFMSPPNSKGGAWTAWWNAAGTCCPPVDAAGKMKFDLDGAANFTYYADETAEGQLGSFILDVANQKLIINDSKILGDEQGRGNPAGVYEIVSLTEDELVLYQPLTAAGDSGWTWVFKPEGSEDSGDSDAAGE</sequence>
<dbReference type="Proteomes" id="UP001148482">
    <property type="component" value="Unassembled WGS sequence"/>
</dbReference>
<organism evidence="1 2">
    <name type="scientific">Salinimicrobium profundisediminis</name>
    <dbReference type="NCBI Taxonomy" id="2994553"/>
    <lineage>
        <taxon>Bacteria</taxon>
        <taxon>Pseudomonadati</taxon>
        <taxon>Bacteroidota</taxon>
        <taxon>Flavobacteriia</taxon>
        <taxon>Flavobacteriales</taxon>
        <taxon>Flavobacteriaceae</taxon>
        <taxon>Salinimicrobium</taxon>
    </lineage>
</organism>
<name>A0A9X3I1D2_9FLAO</name>
<keyword evidence="2" id="KW-1185">Reference proteome</keyword>
<evidence type="ECO:0000313" key="2">
    <source>
        <dbReference type="Proteomes" id="UP001148482"/>
    </source>
</evidence>
<dbReference type="RefSeq" id="WP_266069709.1">
    <property type="nucleotide sequence ID" value="NZ_JAPJDA010000014.1"/>
</dbReference>
<dbReference type="PROSITE" id="PS51257">
    <property type="entry name" value="PROKAR_LIPOPROTEIN"/>
    <property type="match status" value="1"/>
</dbReference>
<proteinExistence type="predicted"/>
<reference evidence="1" key="1">
    <citation type="submission" date="2022-11" db="EMBL/GenBank/DDBJ databases">
        <title>Salinimicrobium profundisediminis sp. nov., isolated from deep-sea sediment of the Mariana Trench.</title>
        <authorList>
            <person name="Fu H."/>
        </authorList>
    </citation>
    <scope>NUCLEOTIDE SEQUENCE</scope>
    <source>
        <strain evidence="1">MT39</strain>
    </source>
</reference>
<accession>A0A9X3I1D2</accession>
<gene>
    <name evidence="1" type="ORF">OQ279_09940</name>
</gene>
<protein>
    <submittedName>
        <fullName evidence="1">Uncharacterized protein</fullName>
    </submittedName>
</protein>
<dbReference type="AlphaFoldDB" id="A0A9X3I1D2"/>
<comment type="caution">
    <text evidence="1">The sequence shown here is derived from an EMBL/GenBank/DDBJ whole genome shotgun (WGS) entry which is preliminary data.</text>
</comment>
<dbReference type="EMBL" id="JAPJDA010000014">
    <property type="protein sequence ID" value="MCX2838474.1"/>
    <property type="molecule type" value="Genomic_DNA"/>
</dbReference>